<dbReference type="AlphaFoldDB" id="F4MNB9"/>
<feature type="transmembrane region" description="Helical" evidence="6">
    <location>
        <begin position="12"/>
        <end position="35"/>
    </location>
</feature>
<evidence type="ECO:0000313" key="7">
    <source>
        <dbReference type="EMBL" id="CBL88154.1"/>
    </source>
</evidence>
<protein>
    <submittedName>
        <fullName evidence="7">Protein with similarity to polysaccharide biosynthesis protein</fullName>
    </submittedName>
</protein>
<keyword evidence="2" id="KW-1003">Cell membrane</keyword>
<feature type="transmembrane region" description="Helical" evidence="6">
    <location>
        <begin position="153"/>
        <end position="174"/>
    </location>
</feature>
<evidence type="ECO:0000256" key="3">
    <source>
        <dbReference type="ARBA" id="ARBA00022692"/>
    </source>
</evidence>
<dbReference type="PANTHER" id="PTHR30250:SF11">
    <property type="entry name" value="O-ANTIGEN TRANSPORTER-RELATED"/>
    <property type="match status" value="1"/>
</dbReference>
<feature type="transmembrane region" description="Helical" evidence="6">
    <location>
        <begin position="383"/>
        <end position="403"/>
    </location>
</feature>
<feature type="transmembrane region" description="Helical" evidence="6">
    <location>
        <begin position="312"/>
        <end position="334"/>
    </location>
</feature>
<feature type="transmembrane region" description="Helical" evidence="6">
    <location>
        <begin position="409"/>
        <end position="429"/>
    </location>
</feature>
<feature type="transmembrane region" description="Helical" evidence="6">
    <location>
        <begin position="354"/>
        <end position="376"/>
    </location>
</feature>
<reference evidence="7" key="2">
    <citation type="journal article" date="2012" name="Environ. Microbiol.">
        <title>Genomic content of uncultured Bacteroidetes from contrasting oceanic provinces in the North Atlantic Ocean.</title>
        <authorList>
            <person name="Gomez-Pereira P.R."/>
            <person name="Schuler M."/>
            <person name="Fuchs B.M."/>
            <person name="Bennke C."/>
            <person name="Teeling H."/>
            <person name="Waldmann J."/>
            <person name="Richter M."/>
            <person name="Barbe V."/>
            <person name="Bataille E."/>
            <person name="Glockner F.O."/>
            <person name="Amann R."/>
        </authorList>
    </citation>
    <scope>NUCLEOTIDE SEQUENCE</scope>
</reference>
<dbReference type="EMBL" id="FQ032830">
    <property type="protein sequence ID" value="CBL88154.1"/>
    <property type="molecule type" value="Genomic_DNA"/>
</dbReference>
<sequence>MKHLKDLVKDTAIYGLSSILGRLLNWLLVPLYVVYFKPSEYAIVVELFAFLALFNIIYLLGFETTYFKFSSEQTQTSQNYFDLAVTMILLNCIFLGSVLIFFSDDLAILLQYEGKGYVIIWCVLILSLDAMAAIPFARLRILRKGKKFATFKLLNIGLNISLNLFFIVYLPITVTQNPHSILVGIYFPELGAEHIFLSNLIANSIYLILFSGTFLNLKFTFSVSMFKPFLAYAVPLVFLQLAGVINEMFSRQSLKYLLPEGFYPELSNAAALGIFGACFKLSVFMALAVQAYKFAFEPFFFSHANETNSKQLYASAMNGFIIFGGLIWMVISLMLPEIAQLVFGADSPYLDGLIIVPVLLGSGFLMGIFYNLSIWYKLTNHTVIGAFISIFGALLTIVLNVSLIPTLGFMGSAWASLISWLFMSLLSYFIGKYYFPLKYKLFKGGFYSIYAALATAMIVTLDLSLLLRYGLGVGLVSLYLFLVYWLEIKSIKKKIKSD</sequence>
<keyword evidence="3 6" id="KW-0812">Transmembrane</keyword>
<feature type="transmembrane region" description="Helical" evidence="6">
    <location>
        <begin position="80"/>
        <end position="102"/>
    </location>
</feature>
<evidence type="ECO:0000256" key="2">
    <source>
        <dbReference type="ARBA" id="ARBA00022475"/>
    </source>
</evidence>
<feature type="transmembrane region" description="Helical" evidence="6">
    <location>
        <begin position="118"/>
        <end position="141"/>
    </location>
</feature>
<keyword evidence="5 6" id="KW-0472">Membrane</keyword>
<feature type="transmembrane region" description="Helical" evidence="6">
    <location>
        <begin position="229"/>
        <end position="249"/>
    </location>
</feature>
<accession>F4MNB9</accession>
<proteinExistence type="predicted"/>
<gene>
    <name evidence="7" type="ORF">S18_1001_0031</name>
</gene>
<evidence type="ECO:0000256" key="6">
    <source>
        <dbReference type="SAM" id="Phobius"/>
    </source>
</evidence>
<comment type="subcellular location">
    <subcellularLocation>
        <location evidence="1">Cell membrane</location>
        <topology evidence="1">Multi-pass membrane protein</topology>
    </subcellularLocation>
</comment>
<evidence type="ECO:0000256" key="1">
    <source>
        <dbReference type="ARBA" id="ARBA00004651"/>
    </source>
</evidence>
<feature type="transmembrane region" description="Helical" evidence="6">
    <location>
        <begin position="441"/>
        <end position="460"/>
    </location>
</feature>
<feature type="transmembrane region" description="Helical" evidence="6">
    <location>
        <begin position="41"/>
        <end position="60"/>
    </location>
</feature>
<feature type="transmembrane region" description="Helical" evidence="6">
    <location>
        <begin position="466"/>
        <end position="486"/>
    </location>
</feature>
<organism evidence="7">
    <name type="scientific">uncultured Cytophagia bacterium</name>
    <dbReference type="NCBI Taxonomy" id="768505"/>
    <lineage>
        <taxon>Bacteria</taxon>
        <taxon>Pseudomonadati</taxon>
        <taxon>Bacteroidota</taxon>
        <taxon>Cytophagia</taxon>
        <taxon>environmental samples</taxon>
    </lineage>
</organism>
<keyword evidence="4 6" id="KW-1133">Transmembrane helix</keyword>
<feature type="transmembrane region" description="Helical" evidence="6">
    <location>
        <begin position="194"/>
        <end position="217"/>
    </location>
</feature>
<dbReference type="GO" id="GO:0005886">
    <property type="term" value="C:plasma membrane"/>
    <property type="evidence" value="ECO:0007669"/>
    <property type="project" value="UniProtKB-SubCell"/>
</dbReference>
<dbReference type="InterPro" id="IPR050833">
    <property type="entry name" value="Poly_Biosynth_Transport"/>
</dbReference>
<reference evidence="7" key="1">
    <citation type="submission" date="2010-05" db="EMBL/GenBank/DDBJ databases">
        <authorList>
            <person name="Genoscope - CEA"/>
        </authorList>
    </citation>
    <scope>NUCLEOTIDE SEQUENCE</scope>
</reference>
<name>F4MNB9_9BACT</name>
<evidence type="ECO:0000256" key="4">
    <source>
        <dbReference type="ARBA" id="ARBA00022989"/>
    </source>
</evidence>
<feature type="transmembrane region" description="Helical" evidence="6">
    <location>
        <begin position="269"/>
        <end position="292"/>
    </location>
</feature>
<dbReference type="PANTHER" id="PTHR30250">
    <property type="entry name" value="PST FAMILY PREDICTED COLANIC ACID TRANSPORTER"/>
    <property type="match status" value="1"/>
</dbReference>
<evidence type="ECO:0000256" key="5">
    <source>
        <dbReference type="ARBA" id="ARBA00023136"/>
    </source>
</evidence>